<feature type="compositionally biased region" description="Low complexity" evidence="8">
    <location>
        <begin position="195"/>
        <end position="208"/>
    </location>
</feature>
<evidence type="ECO:0000256" key="7">
    <source>
        <dbReference type="ARBA" id="ARBA00023242"/>
    </source>
</evidence>
<organism evidence="10 11">
    <name type="scientific">Cladophialophora immunda</name>
    <dbReference type="NCBI Taxonomy" id="569365"/>
    <lineage>
        <taxon>Eukaryota</taxon>
        <taxon>Fungi</taxon>
        <taxon>Dikarya</taxon>
        <taxon>Ascomycota</taxon>
        <taxon>Pezizomycotina</taxon>
        <taxon>Eurotiomycetes</taxon>
        <taxon>Chaetothyriomycetidae</taxon>
        <taxon>Chaetothyriales</taxon>
        <taxon>Herpotrichiellaceae</taxon>
        <taxon>Cladophialophora</taxon>
    </lineage>
</organism>
<keyword evidence="4" id="KW-0805">Transcription regulation</keyword>
<dbReference type="InterPro" id="IPR007219">
    <property type="entry name" value="XnlR_reg_dom"/>
</dbReference>
<keyword evidence="5" id="KW-0238">DNA-binding</keyword>
<keyword evidence="11" id="KW-1185">Reference proteome</keyword>
<dbReference type="GO" id="GO:0003677">
    <property type="term" value="F:DNA binding"/>
    <property type="evidence" value="ECO:0007669"/>
    <property type="project" value="UniProtKB-KW"/>
</dbReference>
<dbReference type="InterPro" id="IPR036864">
    <property type="entry name" value="Zn2-C6_fun-type_DNA-bd_sf"/>
</dbReference>
<proteinExistence type="predicted"/>
<dbReference type="SMART" id="SM00906">
    <property type="entry name" value="Fungal_trans"/>
    <property type="match status" value="1"/>
</dbReference>
<gene>
    <name evidence="10" type="ORF">PV07_12077</name>
</gene>
<dbReference type="STRING" id="569365.A0A0D2C044"/>
<keyword evidence="7" id="KW-0539">Nucleus</keyword>
<dbReference type="GeneID" id="27351271"/>
<dbReference type="PROSITE" id="PS00463">
    <property type="entry name" value="ZN2_CY6_FUNGAL_1"/>
    <property type="match status" value="1"/>
</dbReference>
<dbReference type="SMART" id="SM00066">
    <property type="entry name" value="GAL4"/>
    <property type="match status" value="1"/>
</dbReference>
<evidence type="ECO:0000313" key="10">
    <source>
        <dbReference type="EMBL" id="KIW23915.1"/>
    </source>
</evidence>
<sequence length="866" mass="95213">MAAESGAELPAETRKRSRNTKRSSLACTACKRSKRRCDIEQQFLESDACTNCQGRGEPCEVRFGEDKRRRRAAPGNGDIISRVDVLEKLFAMQAGAVTQCRQSPEKPISPVSSGQSGLQTLPPLSILRNHGIQSDDTRAESLKLRSAEDLPTGRSVESCANKAYSPPQSRGEHFPMEAQLQTMNPFLQSKGHPDTSPSAAAPTPSGSSNLDTSSTLMGRVIARESELDGQENQGSEFFGSTSIYHLSSASQTSCISGGLPLAVGEEKRSWAFEDEPELDPSNEPELIVSHLLDLFWNWQAIHLQVFHRELFLAEKKLFDTERPRRRYVFFSPSLLYAIMALGAMMSPDRGVKYQSTKVGGVAGDIYFEKARKLFDQEMAEPTITTVQTALALGSRYGSKGHSALGWIYSGKSHLMWILGIAIRMAIQIGLHIDCQKNVACKQMSPEIAEVRKLVFWGCYIQDKLWSAYTGRPSFIMDWNITVALPEEDSRLRGAGPHSQDVQEAVHRQILLLTRKCSAILTELYSRKNECDPENLRKAASEIHLDLLTWHKDLPETLKWPNDDGTPTSPHVLVMYMQFYFTMLLLHRPFIDLDEVVATIPHLSEGQPSATTICTLAATNIAKLARDYSLFYSLSQIASPAIHFIFIAATIHMINHKISPGNNHDYLFQGCLASLLEIGSAYPMSHKAAAVLQELAGRLQPHGPVAEGLDRSTNNDTSSEPPVQGSGKGITRPLDPTTAPAGRTTDSGLYDTSPPLINPSSSGLDMSFATAGEPRNFDWSTYNSPITLPTNLSIFDVEAFDYSGGATTTFPSQFGYASDPTNIMGGNGASITRPPFTTVFPATNNHDTLPSATFFDNFYGTSFGLNY</sequence>
<feature type="compositionally biased region" description="Polar residues" evidence="8">
    <location>
        <begin position="710"/>
        <end position="720"/>
    </location>
</feature>
<evidence type="ECO:0000256" key="4">
    <source>
        <dbReference type="ARBA" id="ARBA00023015"/>
    </source>
</evidence>
<feature type="region of interest" description="Disordered" evidence="8">
    <location>
        <begin position="701"/>
        <end position="755"/>
    </location>
</feature>
<evidence type="ECO:0000256" key="1">
    <source>
        <dbReference type="ARBA" id="ARBA00004123"/>
    </source>
</evidence>
<dbReference type="Gene3D" id="4.10.240.10">
    <property type="entry name" value="Zn(2)-C6 fungal-type DNA-binding domain"/>
    <property type="match status" value="1"/>
</dbReference>
<accession>A0A0D2C044</accession>
<dbReference type="Proteomes" id="UP000054466">
    <property type="component" value="Unassembled WGS sequence"/>
</dbReference>
<evidence type="ECO:0000259" key="9">
    <source>
        <dbReference type="PROSITE" id="PS50048"/>
    </source>
</evidence>
<name>A0A0D2C044_9EURO</name>
<dbReference type="PROSITE" id="PS50048">
    <property type="entry name" value="ZN2_CY6_FUNGAL_2"/>
    <property type="match status" value="1"/>
</dbReference>
<dbReference type="OrthoDB" id="2154091at2759"/>
<feature type="domain" description="Zn(2)-C6 fungal-type" evidence="9">
    <location>
        <begin position="26"/>
        <end position="61"/>
    </location>
</feature>
<dbReference type="RefSeq" id="XP_016244131.1">
    <property type="nucleotide sequence ID" value="XM_016399569.1"/>
</dbReference>
<dbReference type="InterPro" id="IPR051615">
    <property type="entry name" value="Transcr_Regulatory_Elem"/>
</dbReference>
<evidence type="ECO:0000313" key="11">
    <source>
        <dbReference type="Proteomes" id="UP000054466"/>
    </source>
</evidence>
<evidence type="ECO:0000256" key="5">
    <source>
        <dbReference type="ARBA" id="ARBA00023125"/>
    </source>
</evidence>
<keyword evidence="6" id="KW-0804">Transcription</keyword>
<dbReference type="SUPFAM" id="SSF57701">
    <property type="entry name" value="Zn2/Cys6 DNA-binding domain"/>
    <property type="match status" value="1"/>
</dbReference>
<keyword evidence="3" id="KW-0862">Zinc</keyword>
<protein>
    <recommendedName>
        <fullName evidence="9">Zn(2)-C6 fungal-type domain-containing protein</fullName>
    </recommendedName>
</protein>
<keyword evidence="2" id="KW-0479">Metal-binding</keyword>
<dbReference type="PANTHER" id="PTHR31313:SF81">
    <property type="entry name" value="TY1 ENHANCER ACTIVATOR"/>
    <property type="match status" value="1"/>
</dbReference>
<dbReference type="Pfam" id="PF04082">
    <property type="entry name" value="Fungal_trans"/>
    <property type="match status" value="1"/>
</dbReference>
<dbReference type="GO" id="GO:0006351">
    <property type="term" value="P:DNA-templated transcription"/>
    <property type="evidence" value="ECO:0007669"/>
    <property type="project" value="InterPro"/>
</dbReference>
<dbReference type="PANTHER" id="PTHR31313">
    <property type="entry name" value="TY1 ENHANCER ACTIVATOR"/>
    <property type="match status" value="1"/>
</dbReference>
<dbReference type="HOGENOM" id="CLU_360929_0_0_1"/>
<reference evidence="10 11" key="1">
    <citation type="submission" date="2015-01" db="EMBL/GenBank/DDBJ databases">
        <title>The Genome Sequence of Cladophialophora immunda CBS83496.</title>
        <authorList>
            <consortium name="The Broad Institute Genomics Platform"/>
            <person name="Cuomo C."/>
            <person name="de Hoog S."/>
            <person name="Gorbushina A."/>
            <person name="Stielow B."/>
            <person name="Teixiera M."/>
            <person name="Abouelleil A."/>
            <person name="Chapman S.B."/>
            <person name="Priest M."/>
            <person name="Young S.K."/>
            <person name="Wortman J."/>
            <person name="Nusbaum C."/>
            <person name="Birren B."/>
        </authorList>
    </citation>
    <scope>NUCLEOTIDE SEQUENCE [LARGE SCALE GENOMIC DNA]</scope>
    <source>
        <strain evidence="10 11">CBS 83496</strain>
    </source>
</reference>
<evidence type="ECO:0000256" key="8">
    <source>
        <dbReference type="SAM" id="MobiDB-lite"/>
    </source>
</evidence>
<dbReference type="CDD" id="cd12148">
    <property type="entry name" value="fungal_TF_MHR"/>
    <property type="match status" value="1"/>
</dbReference>
<evidence type="ECO:0000256" key="3">
    <source>
        <dbReference type="ARBA" id="ARBA00022833"/>
    </source>
</evidence>
<dbReference type="GO" id="GO:0008270">
    <property type="term" value="F:zinc ion binding"/>
    <property type="evidence" value="ECO:0007669"/>
    <property type="project" value="InterPro"/>
</dbReference>
<dbReference type="InterPro" id="IPR001138">
    <property type="entry name" value="Zn2Cys6_DnaBD"/>
</dbReference>
<feature type="region of interest" description="Disordered" evidence="8">
    <location>
        <begin position="1"/>
        <end position="24"/>
    </location>
</feature>
<dbReference type="CDD" id="cd00067">
    <property type="entry name" value="GAL4"/>
    <property type="match status" value="1"/>
</dbReference>
<evidence type="ECO:0000256" key="6">
    <source>
        <dbReference type="ARBA" id="ARBA00023163"/>
    </source>
</evidence>
<feature type="region of interest" description="Disordered" evidence="8">
    <location>
        <begin position="186"/>
        <end position="213"/>
    </location>
</feature>
<dbReference type="EMBL" id="KN847046">
    <property type="protein sequence ID" value="KIW23915.1"/>
    <property type="molecule type" value="Genomic_DNA"/>
</dbReference>
<dbReference type="VEuPathDB" id="FungiDB:PV07_12077"/>
<dbReference type="GO" id="GO:0005634">
    <property type="term" value="C:nucleus"/>
    <property type="evidence" value="ECO:0007669"/>
    <property type="project" value="UniProtKB-SubCell"/>
</dbReference>
<dbReference type="AlphaFoldDB" id="A0A0D2C044"/>
<feature type="region of interest" description="Disordered" evidence="8">
    <location>
        <begin position="148"/>
        <end position="172"/>
    </location>
</feature>
<evidence type="ECO:0000256" key="2">
    <source>
        <dbReference type="ARBA" id="ARBA00022723"/>
    </source>
</evidence>
<comment type="subcellular location">
    <subcellularLocation>
        <location evidence="1">Nucleus</location>
    </subcellularLocation>
</comment>
<dbReference type="GO" id="GO:0000981">
    <property type="term" value="F:DNA-binding transcription factor activity, RNA polymerase II-specific"/>
    <property type="evidence" value="ECO:0007669"/>
    <property type="project" value="InterPro"/>
</dbReference>